<gene>
    <name evidence="8" type="primary">apr_3</name>
    <name evidence="8" type="ORF">Pla52n_38170</name>
</gene>
<dbReference type="Gene3D" id="3.40.50.200">
    <property type="entry name" value="Peptidase S8/S53 domain"/>
    <property type="match status" value="1"/>
</dbReference>
<reference evidence="8 9" key="1">
    <citation type="submission" date="2019-02" db="EMBL/GenBank/DDBJ databases">
        <title>Deep-cultivation of Planctomycetes and their phenomic and genomic characterization uncovers novel biology.</title>
        <authorList>
            <person name="Wiegand S."/>
            <person name="Jogler M."/>
            <person name="Boedeker C."/>
            <person name="Pinto D."/>
            <person name="Vollmers J."/>
            <person name="Rivas-Marin E."/>
            <person name="Kohn T."/>
            <person name="Peeters S.H."/>
            <person name="Heuer A."/>
            <person name="Rast P."/>
            <person name="Oberbeckmann S."/>
            <person name="Bunk B."/>
            <person name="Jeske O."/>
            <person name="Meyerdierks A."/>
            <person name="Storesund J.E."/>
            <person name="Kallscheuer N."/>
            <person name="Luecker S."/>
            <person name="Lage O.M."/>
            <person name="Pohl T."/>
            <person name="Merkel B.J."/>
            <person name="Hornburger P."/>
            <person name="Mueller R.-W."/>
            <person name="Bruemmer F."/>
            <person name="Labrenz M."/>
            <person name="Spormann A.M."/>
            <person name="Op Den Camp H."/>
            <person name="Overmann J."/>
            <person name="Amann R."/>
            <person name="Jetten M.S.M."/>
            <person name="Mascher T."/>
            <person name="Medema M.H."/>
            <person name="Devos D.P."/>
            <person name="Kaster A.-K."/>
            <person name="Ovreas L."/>
            <person name="Rohde M."/>
            <person name="Galperin M.Y."/>
            <person name="Jogler C."/>
        </authorList>
    </citation>
    <scope>NUCLEOTIDE SEQUENCE [LARGE SCALE GENOMIC DNA]</scope>
    <source>
        <strain evidence="8 9">Pla52n</strain>
    </source>
</reference>
<dbReference type="SUPFAM" id="SSF52743">
    <property type="entry name" value="Subtilisin-like"/>
    <property type="match status" value="1"/>
</dbReference>
<keyword evidence="4 5" id="KW-0720">Serine protease</keyword>
<dbReference type="InterPro" id="IPR023828">
    <property type="entry name" value="Peptidase_S8_Ser-AS"/>
</dbReference>
<name>A0A5C6AT73_9BACT</name>
<organism evidence="8 9">
    <name type="scientific">Stieleria varia</name>
    <dbReference type="NCBI Taxonomy" id="2528005"/>
    <lineage>
        <taxon>Bacteria</taxon>
        <taxon>Pseudomonadati</taxon>
        <taxon>Planctomycetota</taxon>
        <taxon>Planctomycetia</taxon>
        <taxon>Pirellulales</taxon>
        <taxon>Pirellulaceae</taxon>
        <taxon>Stieleria</taxon>
    </lineage>
</organism>
<dbReference type="Proteomes" id="UP000320176">
    <property type="component" value="Unassembled WGS sequence"/>
</dbReference>
<feature type="active site" description="Charge relay system" evidence="5">
    <location>
        <position position="246"/>
    </location>
</feature>
<accession>A0A5C6AT73</accession>
<dbReference type="PANTHER" id="PTHR43806:SF11">
    <property type="entry name" value="CEREVISIN-RELATED"/>
    <property type="match status" value="1"/>
</dbReference>
<keyword evidence="9" id="KW-1185">Reference proteome</keyword>
<dbReference type="SUPFAM" id="SSF117074">
    <property type="entry name" value="Hypothetical protein PA1324"/>
    <property type="match status" value="1"/>
</dbReference>
<feature type="domain" description="Peptidase S8/S53" evidence="6">
    <location>
        <begin position="203"/>
        <end position="449"/>
    </location>
</feature>
<feature type="active site" description="Charge relay system" evidence="5">
    <location>
        <position position="412"/>
    </location>
</feature>
<evidence type="ECO:0000313" key="8">
    <source>
        <dbReference type="EMBL" id="TWU02758.1"/>
    </source>
</evidence>
<evidence type="ECO:0000256" key="2">
    <source>
        <dbReference type="ARBA" id="ARBA00022670"/>
    </source>
</evidence>
<evidence type="ECO:0000259" key="6">
    <source>
        <dbReference type="Pfam" id="PF00082"/>
    </source>
</evidence>
<comment type="caution">
    <text evidence="8">The sequence shown here is derived from an EMBL/GenBank/DDBJ whole genome shotgun (WGS) entry which is preliminary data.</text>
</comment>
<dbReference type="EMBL" id="SJPN01000004">
    <property type="protein sequence ID" value="TWU02758.1"/>
    <property type="molecule type" value="Genomic_DNA"/>
</dbReference>
<dbReference type="PRINTS" id="PR00723">
    <property type="entry name" value="SUBTILISIN"/>
</dbReference>
<proteinExistence type="inferred from homology"/>
<protein>
    <submittedName>
        <fullName evidence="8">Subtilisin DY</fullName>
        <ecNumber evidence="8">3.4.21.62</ecNumber>
    </submittedName>
</protein>
<dbReference type="PROSITE" id="PS00138">
    <property type="entry name" value="SUBTILASE_SER"/>
    <property type="match status" value="1"/>
</dbReference>
<dbReference type="Pfam" id="PF07705">
    <property type="entry name" value="CARDB"/>
    <property type="match status" value="2"/>
</dbReference>
<feature type="domain" description="CARDB" evidence="7">
    <location>
        <begin position="483"/>
        <end position="597"/>
    </location>
</feature>
<dbReference type="EC" id="3.4.21.62" evidence="8"/>
<keyword evidence="2 5" id="KW-0645">Protease</keyword>
<dbReference type="InterPro" id="IPR050131">
    <property type="entry name" value="Peptidase_S8_subtilisin-like"/>
</dbReference>
<feature type="active site" description="Charge relay system" evidence="5">
    <location>
        <position position="205"/>
    </location>
</feature>
<comment type="similarity">
    <text evidence="1 5">Belongs to the peptidase S8 family.</text>
</comment>
<dbReference type="PANTHER" id="PTHR43806">
    <property type="entry name" value="PEPTIDASE S8"/>
    <property type="match status" value="1"/>
</dbReference>
<evidence type="ECO:0000256" key="4">
    <source>
        <dbReference type="ARBA" id="ARBA00022825"/>
    </source>
</evidence>
<dbReference type="GO" id="GO:0006508">
    <property type="term" value="P:proteolysis"/>
    <property type="evidence" value="ECO:0007669"/>
    <property type="project" value="UniProtKB-KW"/>
</dbReference>
<dbReference type="PROSITE" id="PS51892">
    <property type="entry name" value="SUBTILASE"/>
    <property type="match status" value="1"/>
</dbReference>
<evidence type="ECO:0000256" key="5">
    <source>
        <dbReference type="PROSITE-ProRule" id="PRU01240"/>
    </source>
</evidence>
<evidence type="ECO:0000259" key="7">
    <source>
        <dbReference type="Pfam" id="PF07705"/>
    </source>
</evidence>
<dbReference type="InterPro" id="IPR000209">
    <property type="entry name" value="Peptidase_S8/S53_dom"/>
</dbReference>
<dbReference type="InterPro" id="IPR011635">
    <property type="entry name" value="CARDB"/>
</dbReference>
<feature type="domain" description="CARDB" evidence="7">
    <location>
        <begin position="634"/>
        <end position="729"/>
    </location>
</feature>
<sequence>MVTLKWFHRDVRATAQRRQGLRHAIARLRTRTGLERLEARCLLDAAGFEGIEFCEPHEFVDEPAEVSVQTTAGDAAGSDALLIDTAQNGSAFYGPYYSSDHFNPVISISDSTTSNDLANDSVSFGFDEASDRDVSDAVAKALAELSLTGSDIPIRIPTLIEPLEPTDSVGVNLVASTNRINIDGFRSDSRFASFDGGSFATVIIDSGIDLDHPHFGPDSNGDGIADRIVYQASFVGTASADDDNGHGTHVAATVASSDSQYEGVAPGADIIALKTQNSRGSGSFAGVEQALKWVVSNAATYNIASVNMSLGDGSFITEAISQYGIGDEMAALAAMNIIVVSSSGNEYHSGNGNGVGYPSADPNSLSIGSERSGGGLSGFSQRDPELTTVFAPGDRVEAAWPGGGVRSLAGTSMASPHVAGVVLLAQEVAEDQLGRRLTFKEFEHLIRQTGPGRGLIPETGVDYPGVDMLALAESIVAMAESSSDLSISNLTVSAGPLRGDAGSATFTITNSGSTATPVSEVGLFVSRNEVVSFTGDLRLADAAVPSLGAGQSTNLTVPFTFPAANDPFWDFDSQYTIGLWVDSLSAIDELNELNNLSSTEGVDQVGVTINNLPQDLAGAGLTVLSSDDVWGGVVELEYTVSNSGGGPTPGSIIEFYISSDSTIDPATDYRIGTDSIAGVLGSGSIVDQVRLTLPGPGETFWTDGQTNYTIGYVVDATGLIAETNETNNRNQGVGLDTVSVLLNPPESSIFGSVYNDSDNDGVIHSRADHEFVVTHTFGGSIFPYVPSNYTLTNLPTFAGAARMTVQVRGHLGLANATLNVKLDSITYPLFAGVQPEGNAEIYATRTVELEGPAWDAAIADGVLQLQATTIAPGSFSSNNSNFIKITIAYVSADENLASGSYQAPLAVLRDIVTNVSIASMGTAVGDATLELSAIGYLGVANTGATVIIENELTLQWLGNVNSGDLLVSDSDSLVVDAATINGWLSDGELTATVQFGNGVVVQRLGAGFEFRLSYPIVSDAGVPGQVVELDIDGDGSVDRVTTTQADNPITPANESGNYVFVDVPQGNHRITVRPVDHAVATYPSSGQLDLTVVTGDPLLGYNFGVYFAPDVTPPRIDDVWVNSEQWGSALRQTFGDEPGYSLRGIHQSHSVPWRGGVDEITIQFSEDVGDSLAPEHLFLQGADGLNLARVDSIDYDPATYRLVIRPLASIQADRMLLTVFDTLTDAAGNRLDGEWTTGQESSSGDSNTLGDFHFRFNVLPGDVDNSGSVSFSGDLFTVFSNTGNDPADPSFRRYDIDGNGTISFSGDLFEVFQLTGGTLPATEPSIPTAPTAMDGSESTTATSNLNMFDEVFSTIGSREID</sequence>
<dbReference type="InterPro" id="IPR013783">
    <property type="entry name" value="Ig-like_fold"/>
</dbReference>
<dbReference type="InterPro" id="IPR036852">
    <property type="entry name" value="Peptidase_S8/S53_dom_sf"/>
</dbReference>
<dbReference type="Gene3D" id="2.60.40.10">
    <property type="entry name" value="Immunoglobulins"/>
    <property type="match status" value="2"/>
</dbReference>
<dbReference type="Pfam" id="PF00082">
    <property type="entry name" value="Peptidase_S8"/>
    <property type="match status" value="1"/>
</dbReference>
<evidence type="ECO:0000313" key="9">
    <source>
        <dbReference type="Proteomes" id="UP000320176"/>
    </source>
</evidence>
<keyword evidence="3 5" id="KW-0378">Hydrolase</keyword>
<evidence type="ECO:0000256" key="3">
    <source>
        <dbReference type="ARBA" id="ARBA00022801"/>
    </source>
</evidence>
<evidence type="ECO:0000256" key="1">
    <source>
        <dbReference type="ARBA" id="ARBA00011073"/>
    </source>
</evidence>
<dbReference type="GO" id="GO:0004252">
    <property type="term" value="F:serine-type endopeptidase activity"/>
    <property type="evidence" value="ECO:0007669"/>
    <property type="project" value="UniProtKB-UniRule"/>
</dbReference>
<dbReference type="InterPro" id="IPR015500">
    <property type="entry name" value="Peptidase_S8_subtilisin-rel"/>
</dbReference>